<sequence length="79" mass="9756">MKQIECLIWALNLKFDKLLSVIRCQKRVNASQQCFLRHFQKKFRYWRRIFLYQIMYFFLLDALVQHLKTLFKKLLGGRA</sequence>
<accession>J9E459</accession>
<proteinExistence type="predicted"/>
<evidence type="ECO:0000313" key="3">
    <source>
        <dbReference type="Proteomes" id="UP000004810"/>
    </source>
</evidence>
<comment type="caution">
    <text evidence="2">The sequence shown here is derived from an EMBL/GenBank/DDBJ whole genome shotgun (WGS) entry which is preliminary data.</text>
</comment>
<feature type="transmembrane region" description="Helical" evidence="1">
    <location>
        <begin position="49"/>
        <end position="67"/>
    </location>
</feature>
<name>J9E459_WUCBA</name>
<dbReference type="EMBL" id="ADBV01023314">
    <property type="protein sequence ID" value="EJW70154.1"/>
    <property type="molecule type" value="Genomic_DNA"/>
</dbReference>
<protein>
    <submittedName>
        <fullName evidence="2">Uncharacterized protein</fullName>
    </submittedName>
</protein>
<evidence type="ECO:0000313" key="2">
    <source>
        <dbReference type="EMBL" id="EJW70154.1"/>
    </source>
</evidence>
<dbReference type="AlphaFoldDB" id="J9E459"/>
<keyword evidence="1" id="KW-1133">Transmembrane helix</keyword>
<keyword evidence="1" id="KW-0812">Transmembrane</keyword>
<evidence type="ECO:0000256" key="1">
    <source>
        <dbReference type="SAM" id="Phobius"/>
    </source>
</evidence>
<reference evidence="3" key="1">
    <citation type="submission" date="2012-08" db="EMBL/GenBank/DDBJ databases">
        <title>The Genome Sequence of Wuchereria bancrofti.</title>
        <authorList>
            <person name="Nutman T.B."/>
            <person name="Fink D.L."/>
            <person name="Russ C."/>
            <person name="Young S."/>
            <person name="Zeng Q."/>
            <person name="Koehrsen M."/>
            <person name="Alvarado L."/>
            <person name="Berlin A."/>
            <person name="Chapman S.B."/>
            <person name="Chen Z."/>
            <person name="Freedman E."/>
            <person name="Gellesch M."/>
            <person name="Goldberg J."/>
            <person name="Griggs A."/>
            <person name="Gujja S."/>
            <person name="Heilman E.R."/>
            <person name="Heiman D."/>
            <person name="Hepburn T."/>
            <person name="Howarth C."/>
            <person name="Jen D."/>
            <person name="Larson L."/>
            <person name="Lewis B."/>
            <person name="Mehta T."/>
            <person name="Park D."/>
            <person name="Pearson M."/>
            <person name="Roberts A."/>
            <person name="Saif S."/>
            <person name="Shea T."/>
            <person name="Shenoy N."/>
            <person name="Sisk P."/>
            <person name="Stolte C."/>
            <person name="Sykes S."/>
            <person name="Walk T."/>
            <person name="White J."/>
            <person name="Yandava C."/>
            <person name="Haas B."/>
            <person name="Henn M.R."/>
            <person name="Nusbaum C."/>
            <person name="Birren B."/>
        </authorList>
    </citation>
    <scope>NUCLEOTIDE SEQUENCE [LARGE SCALE GENOMIC DNA]</scope>
    <source>
        <strain evidence="3">NA</strain>
    </source>
</reference>
<dbReference type="Proteomes" id="UP000004810">
    <property type="component" value="Unassembled WGS sequence"/>
</dbReference>
<keyword evidence="1" id="KW-0472">Membrane</keyword>
<organism evidence="2 3">
    <name type="scientific">Wuchereria bancrofti</name>
    <dbReference type="NCBI Taxonomy" id="6293"/>
    <lineage>
        <taxon>Eukaryota</taxon>
        <taxon>Metazoa</taxon>
        <taxon>Ecdysozoa</taxon>
        <taxon>Nematoda</taxon>
        <taxon>Chromadorea</taxon>
        <taxon>Rhabditida</taxon>
        <taxon>Spirurina</taxon>
        <taxon>Spiruromorpha</taxon>
        <taxon>Filarioidea</taxon>
        <taxon>Onchocercidae</taxon>
        <taxon>Wuchereria</taxon>
    </lineage>
</organism>
<gene>
    <name evidence="2" type="ORF">WUBG_18939</name>
</gene>